<comment type="caution">
    <text evidence="1">The sequence shown here is derived from an EMBL/GenBank/DDBJ whole genome shotgun (WGS) entry which is preliminary data.</text>
</comment>
<sequence>EELEGYPDSSNSNKLDYSSQMTSFHAFLQLCRLGAVELGRLQQLGHSAAGRRPRATLLCQSIMLNKQDTELWFGDLRRNVKTIFGTSLSFILILFHASSFSCSLLIHHHPHTAPHTLRPSAPSLARYRYSLHWASALTLSS</sequence>
<keyword evidence="2" id="KW-1185">Reference proteome</keyword>
<evidence type="ECO:0000313" key="1">
    <source>
        <dbReference type="EMBL" id="KAI4821003.1"/>
    </source>
</evidence>
<feature type="non-terminal residue" evidence="1">
    <location>
        <position position="1"/>
    </location>
</feature>
<accession>A0ACB9X4J1</accession>
<proteinExistence type="predicted"/>
<gene>
    <name evidence="1" type="ORF">KUCAC02_028956</name>
</gene>
<evidence type="ECO:0000313" key="2">
    <source>
        <dbReference type="Proteomes" id="UP001057452"/>
    </source>
</evidence>
<reference evidence="1" key="1">
    <citation type="submission" date="2022-05" db="EMBL/GenBank/DDBJ databases">
        <title>Chromosome-level genome of Chaenocephalus aceratus.</title>
        <authorList>
            <person name="Park H."/>
        </authorList>
    </citation>
    <scope>NUCLEOTIDE SEQUENCE</scope>
    <source>
        <strain evidence="1">KU_202001</strain>
    </source>
</reference>
<name>A0ACB9X4J1_CHAAC</name>
<dbReference type="EMBL" id="CM043793">
    <property type="protein sequence ID" value="KAI4821003.1"/>
    <property type="molecule type" value="Genomic_DNA"/>
</dbReference>
<dbReference type="Proteomes" id="UP001057452">
    <property type="component" value="Chromosome 9"/>
</dbReference>
<organism evidence="1 2">
    <name type="scientific">Chaenocephalus aceratus</name>
    <name type="common">Blackfin icefish</name>
    <name type="synonym">Chaenichthys aceratus</name>
    <dbReference type="NCBI Taxonomy" id="36190"/>
    <lineage>
        <taxon>Eukaryota</taxon>
        <taxon>Metazoa</taxon>
        <taxon>Chordata</taxon>
        <taxon>Craniata</taxon>
        <taxon>Vertebrata</taxon>
        <taxon>Euteleostomi</taxon>
        <taxon>Actinopterygii</taxon>
        <taxon>Neopterygii</taxon>
        <taxon>Teleostei</taxon>
        <taxon>Neoteleostei</taxon>
        <taxon>Acanthomorphata</taxon>
        <taxon>Eupercaria</taxon>
        <taxon>Perciformes</taxon>
        <taxon>Notothenioidei</taxon>
        <taxon>Channichthyidae</taxon>
        <taxon>Chaenocephalus</taxon>
    </lineage>
</organism>
<protein>
    <submittedName>
        <fullName evidence="1">Uncharacterized protein</fullName>
    </submittedName>
</protein>
<feature type="non-terminal residue" evidence="1">
    <location>
        <position position="141"/>
    </location>
</feature>